<keyword evidence="7" id="KW-1185">Reference proteome</keyword>
<evidence type="ECO:0000313" key="7">
    <source>
        <dbReference type="Proteomes" id="UP000014809"/>
    </source>
</evidence>
<keyword evidence="4" id="KW-0732">Signal</keyword>
<dbReference type="InterPro" id="IPR002491">
    <property type="entry name" value="ABC_transptr_periplasmic_BD"/>
</dbReference>
<dbReference type="HOGENOM" id="CLU_038034_1_1_11"/>
<evidence type="ECO:0000256" key="1">
    <source>
        <dbReference type="ARBA" id="ARBA00004196"/>
    </source>
</evidence>
<dbReference type="Proteomes" id="UP000014809">
    <property type="component" value="Chromosome"/>
</dbReference>
<organism evidence="6 7">
    <name type="scientific">Corynebacterium terpenotabidum Y-11</name>
    <dbReference type="NCBI Taxonomy" id="1200352"/>
    <lineage>
        <taxon>Bacteria</taxon>
        <taxon>Bacillati</taxon>
        <taxon>Actinomycetota</taxon>
        <taxon>Actinomycetes</taxon>
        <taxon>Mycobacteriales</taxon>
        <taxon>Corynebacteriaceae</taxon>
        <taxon>Corynebacterium</taxon>
    </lineage>
</organism>
<comment type="subcellular location">
    <subcellularLocation>
        <location evidence="1">Cell envelope</location>
    </subcellularLocation>
</comment>
<dbReference type="PATRIC" id="fig|1200352.3.peg.2201"/>
<dbReference type="GO" id="GO:1901678">
    <property type="term" value="P:iron coordination entity transport"/>
    <property type="evidence" value="ECO:0007669"/>
    <property type="project" value="UniProtKB-ARBA"/>
</dbReference>
<dbReference type="EMBL" id="CP003696">
    <property type="protein sequence ID" value="AGP31795.1"/>
    <property type="molecule type" value="Genomic_DNA"/>
</dbReference>
<evidence type="ECO:0000313" key="6">
    <source>
        <dbReference type="EMBL" id="AGP31795.1"/>
    </source>
</evidence>
<feature type="domain" description="Fe/B12 periplasmic-binding" evidence="5">
    <location>
        <begin position="40"/>
        <end position="321"/>
    </location>
</feature>
<proteinExistence type="inferred from homology"/>
<dbReference type="SUPFAM" id="SSF53807">
    <property type="entry name" value="Helical backbone' metal receptor"/>
    <property type="match status" value="1"/>
</dbReference>
<evidence type="ECO:0000256" key="3">
    <source>
        <dbReference type="ARBA" id="ARBA00022448"/>
    </source>
</evidence>
<dbReference type="PANTHER" id="PTHR30532">
    <property type="entry name" value="IRON III DICITRATE-BINDING PERIPLASMIC PROTEIN"/>
    <property type="match status" value="1"/>
</dbReference>
<gene>
    <name evidence="6" type="ORF">A606_10780</name>
</gene>
<accession>S4XJ63</accession>
<dbReference type="AlphaFoldDB" id="S4XJ63"/>
<dbReference type="PROSITE" id="PS50983">
    <property type="entry name" value="FE_B12_PBP"/>
    <property type="match status" value="1"/>
</dbReference>
<dbReference type="Gene3D" id="3.40.50.1980">
    <property type="entry name" value="Nitrogenase molybdenum iron protein domain"/>
    <property type="match status" value="2"/>
</dbReference>
<protein>
    <submittedName>
        <fullName evidence="6">Iron ABC transport system substrate-binding protein</fullName>
    </submittedName>
</protein>
<sequence>MLIVITALGLSLAACSSDDNDDIIIEHAYGTTEIPADPERIATVNWSNEEVPLALGVVPVGMAKANFDGSDLLPWTQEKLEELGATGDKAPVLFDETEGVDFEAVADTEPDVILAAYSGLTEEDYDRLSEIAPTVPFPKGQIAWGTTWRESIEIGSKAMGMEDEGNALLADLEQQIEERSAEYPDIRDKKTMFLTYVDPDDLSQVAFYSTHDARSQFLTDLGMGTPDAIREWSEENDEFVGVLSAEQSDDFDDVDIIVTYGDEETLEALQNDPVFGQIPAVRDGAVVLLSADEPLGVAANPTPLAIPYILDDYLKALDEAAAKVE</sequence>
<dbReference type="KEGG" id="cter:A606_10780"/>
<keyword evidence="3" id="KW-0813">Transport</keyword>
<dbReference type="STRING" id="1200352.A606_10780"/>
<dbReference type="eggNOG" id="COG0614">
    <property type="taxonomic scope" value="Bacteria"/>
</dbReference>
<evidence type="ECO:0000256" key="4">
    <source>
        <dbReference type="ARBA" id="ARBA00022729"/>
    </source>
</evidence>
<name>S4XJ63_9CORY</name>
<comment type="similarity">
    <text evidence="2">Belongs to the bacterial solute-binding protein 8 family.</text>
</comment>
<dbReference type="InterPro" id="IPR051313">
    <property type="entry name" value="Bact_iron-sidero_bind"/>
</dbReference>
<evidence type="ECO:0000256" key="2">
    <source>
        <dbReference type="ARBA" id="ARBA00008814"/>
    </source>
</evidence>
<dbReference type="PANTHER" id="PTHR30532:SF24">
    <property type="entry name" value="FERRIC ENTEROBACTIN-BINDING PERIPLASMIC PROTEIN FEPB"/>
    <property type="match status" value="1"/>
</dbReference>
<dbReference type="Pfam" id="PF01497">
    <property type="entry name" value="Peripla_BP_2"/>
    <property type="match status" value="1"/>
</dbReference>
<reference evidence="6 7" key="1">
    <citation type="submission" date="2012-06" db="EMBL/GenBank/DDBJ databases">
        <title>Complete genome sequence of Corynebacterium terpenotabidum Y-11 (=DSM 44721).</title>
        <authorList>
            <person name="Ruckert C."/>
            <person name="Albersmeier A."/>
            <person name="Al-Dilaimi A."/>
            <person name="Szczepanowski R."/>
            <person name="Kalinowski J."/>
        </authorList>
    </citation>
    <scope>NUCLEOTIDE SEQUENCE [LARGE SCALE GENOMIC DNA]</scope>
    <source>
        <strain evidence="6 7">Y-11</strain>
    </source>
</reference>
<evidence type="ECO:0000259" key="5">
    <source>
        <dbReference type="PROSITE" id="PS50983"/>
    </source>
</evidence>
<dbReference type="GO" id="GO:0030288">
    <property type="term" value="C:outer membrane-bounded periplasmic space"/>
    <property type="evidence" value="ECO:0007669"/>
    <property type="project" value="TreeGrafter"/>
</dbReference>